<dbReference type="EC" id="6.3.2.17" evidence="7"/>
<evidence type="ECO:0000256" key="17">
    <source>
        <dbReference type="ARBA" id="ARBA00032510"/>
    </source>
</evidence>
<evidence type="ECO:0000256" key="14">
    <source>
        <dbReference type="ARBA" id="ARBA00022909"/>
    </source>
</evidence>
<dbReference type="InterPro" id="IPR013221">
    <property type="entry name" value="Mur_ligase_cen"/>
</dbReference>
<comment type="catalytic activity">
    <reaction evidence="18">
        <text>(6S)-5,6,7,8-tetrahydrofolyl-(gamma-L-Glu)(n) + L-glutamate + ATP = (6S)-5,6,7,8-tetrahydrofolyl-(gamma-L-Glu)(n+1) + ADP + phosphate + H(+)</text>
        <dbReference type="Rhea" id="RHEA:10580"/>
        <dbReference type="Rhea" id="RHEA-COMP:14738"/>
        <dbReference type="Rhea" id="RHEA-COMP:14740"/>
        <dbReference type="ChEBI" id="CHEBI:15378"/>
        <dbReference type="ChEBI" id="CHEBI:29985"/>
        <dbReference type="ChEBI" id="CHEBI:30616"/>
        <dbReference type="ChEBI" id="CHEBI:43474"/>
        <dbReference type="ChEBI" id="CHEBI:141005"/>
        <dbReference type="ChEBI" id="CHEBI:456216"/>
        <dbReference type="EC" id="6.3.2.17"/>
    </reaction>
</comment>
<evidence type="ECO:0000256" key="15">
    <source>
        <dbReference type="ARBA" id="ARBA00030048"/>
    </source>
</evidence>
<evidence type="ECO:0000313" key="25">
    <source>
        <dbReference type="EMBL" id="EGJ99572.1"/>
    </source>
</evidence>
<dbReference type="SUPFAM" id="SSF53623">
    <property type="entry name" value="MurD-like peptide ligases, catalytic domain"/>
    <property type="match status" value="1"/>
</dbReference>
<dbReference type="EMBL" id="ADLV01000057">
    <property type="protein sequence ID" value="EGJ99572.1"/>
    <property type="molecule type" value="Genomic_DNA"/>
</dbReference>
<dbReference type="Gene3D" id="3.90.190.20">
    <property type="entry name" value="Mur ligase, C-terminal domain"/>
    <property type="match status" value="1"/>
</dbReference>
<dbReference type="Pfam" id="PF02875">
    <property type="entry name" value="Mur_ligase_C"/>
    <property type="match status" value="1"/>
</dbReference>
<keyword evidence="10" id="KW-0479">Metal-binding</keyword>
<dbReference type="RefSeq" id="WP_006801604.1">
    <property type="nucleotide sequence ID" value="NZ_GL891995.1"/>
</dbReference>
<dbReference type="NCBIfam" id="TIGR01499">
    <property type="entry name" value="folC"/>
    <property type="match status" value="1"/>
</dbReference>
<evidence type="ECO:0000256" key="6">
    <source>
        <dbReference type="ARBA" id="ARBA00013023"/>
    </source>
</evidence>
<name>F5J401_9BACT</name>
<comment type="catalytic activity">
    <reaction evidence="21">
        <text>7,8-dihydropteroate + L-glutamate + ATP = 7,8-dihydrofolate + ADP + phosphate + H(+)</text>
        <dbReference type="Rhea" id="RHEA:23584"/>
        <dbReference type="ChEBI" id="CHEBI:15378"/>
        <dbReference type="ChEBI" id="CHEBI:17839"/>
        <dbReference type="ChEBI" id="CHEBI:29985"/>
        <dbReference type="ChEBI" id="CHEBI:30616"/>
        <dbReference type="ChEBI" id="CHEBI:43474"/>
        <dbReference type="ChEBI" id="CHEBI:57451"/>
        <dbReference type="ChEBI" id="CHEBI:456216"/>
        <dbReference type="EC" id="6.3.2.12"/>
    </reaction>
</comment>
<dbReference type="GO" id="GO:0004326">
    <property type="term" value="F:tetrahydrofolylpolyglutamate synthase activity"/>
    <property type="evidence" value="ECO:0007669"/>
    <property type="project" value="UniProtKB-EC"/>
</dbReference>
<dbReference type="GO" id="GO:0008841">
    <property type="term" value="F:dihydrofolate synthase activity"/>
    <property type="evidence" value="ECO:0007669"/>
    <property type="project" value="UniProtKB-EC"/>
</dbReference>
<dbReference type="FunFam" id="3.40.1190.10:FF:000011">
    <property type="entry name" value="Folylpolyglutamate synthase/dihydrofolate synthase"/>
    <property type="match status" value="1"/>
</dbReference>
<dbReference type="InterPro" id="IPR018109">
    <property type="entry name" value="Folylpolyglutamate_synth_CS"/>
</dbReference>
<evidence type="ECO:0000313" key="26">
    <source>
        <dbReference type="Proteomes" id="UP000004913"/>
    </source>
</evidence>
<evidence type="ECO:0000256" key="13">
    <source>
        <dbReference type="ARBA" id="ARBA00022842"/>
    </source>
</evidence>
<evidence type="ECO:0000256" key="3">
    <source>
        <dbReference type="ARBA" id="ARBA00004799"/>
    </source>
</evidence>
<comment type="similarity">
    <text evidence="5 22">Belongs to the folylpolyglutamate synthase family.</text>
</comment>
<proteinExistence type="inferred from homology"/>
<dbReference type="Gene3D" id="3.40.1190.10">
    <property type="entry name" value="Mur-like, catalytic domain"/>
    <property type="match status" value="1"/>
</dbReference>
<evidence type="ECO:0000256" key="11">
    <source>
        <dbReference type="ARBA" id="ARBA00022741"/>
    </source>
</evidence>
<evidence type="ECO:0000256" key="18">
    <source>
        <dbReference type="ARBA" id="ARBA00047493"/>
    </source>
</evidence>
<dbReference type="HOGENOM" id="CLU_015869_1_1_10"/>
<evidence type="ECO:0000256" key="16">
    <source>
        <dbReference type="ARBA" id="ARBA00030592"/>
    </source>
</evidence>
<dbReference type="OrthoDB" id="9809356at2"/>
<dbReference type="GO" id="GO:0005737">
    <property type="term" value="C:cytoplasm"/>
    <property type="evidence" value="ECO:0007669"/>
    <property type="project" value="TreeGrafter"/>
</dbReference>
<evidence type="ECO:0000256" key="21">
    <source>
        <dbReference type="ARBA" id="ARBA00049161"/>
    </source>
</evidence>
<dbReference type="GO" id="GO:0005524">
    <property type="term" value="F:ATP binding"/>
    <property type="evidence" value="ECO:0007669"/>
    <property type="project" value="UniProtKB-KW"/>
</dbReference>
<evidence type="ECO:0000256" key="10">
    <source>
        <dbReference type="ARBA" id="ARBA00022723"/>
    </source>
</evidence>
<comment type="catalytic activity">
    <reaction evidence="20">
        <text>(6R)-5,10-methylenetetrahydrofolyl-(gamma-L-Glu)(n) + L-glutamate + ATP = (6R)-5,10-methylenetetrahydrofolyl-(gamma-L-Glu)(n+1) + ADP + phosphate + H(+)</text>
        <dbReference type="Rhea" id="RHEA:51912"/>
        <dbReference type="Rhea" id="RHEA-COMP:13257"/>
        <dbReference type="Rhea" id="RHEA-COMP:13258"/>
        <dbReference type="ChEBI" id="CHEBI:15378"/>
        <dbReference type="ChEBI" id="CHEBI:29985"/>
        <dbReference type="ChEBI" id="CHEBI:30616"/>
        <dbReference type="ChEBI" id="CHEBI:43474"/>
        <dbReference type="ChEBI" id="CHEBI:136572"/>
        <dbReference type="ChEBI" id="CHEBI:456216"/>
        <dbReference type="EC" id="6.3.2.17"/>
    </reaction>
</comment>
<dbReference type="AlphaFoldDB" id="F5J401"/>
<keyword evidence="26" id="KW-1185">Reference proteome</keyword>
<comment type="cofactor">
    <cofactor evidence="1">
        <name>Mg(2+)</name>
        <dbReference type="ChEBI" id="CHEBI:18420"/>
    </cofactor>
</comment>
<dbReference type="PIRSF" id="PIRSF001563">
    <property type="entry name" value="Folylpolyglu_synth"/>
    <property type="match status" value="1"/>
</dbReference>
<evidence type="ECO:0000256" key="2">
    <source>
        <dbReference type="ARBA" id="ARBA00002714"/>
    </source>
</evidence>
<organism evidence="25 26">
    <name type="scientific">Dysgonomonas gadei ATCC BAA-286</name>
    <dbReference type="NCBI Taxonomy" id="742766"/>
    <lineage>
        <taxon>Bacteria</taxon>
        <taxon>Pseudomonadati</taxon>
        <taxon>Bacteroidota</taxon>
        <taxon>Bacteroidia</taxon>
        <taxon>Bacteroidales</taxon>
        <taxon>Dysgonomonadaceae</taxon>
        <taxon>Dysgonomonas</taxon>
    </lineage>
</organism>
<dbReference type="EC" id="6.3.2.12" evidence="6"/>
<evidence type="ECO:0000256" key="9">
    <source>
        <dbReference type="ARBA" id="ARBA00022598"/>
    </source>
</evidence>
<reference evidence="25 26" key="1">
    <citation type="submission" date="2011-04" db="EMBL/GenBank/DDBJ databases">
        <title>The Genome Sequence of Dysgonomonas gadei ATCC BAA-286.</title>
        <authorList>
            <consortium name="The Broad Institute Genome Sequencing Platform"/>
            <person name="Earl A."/>
            <person name="Ward D."/>
            <person name="Feldgarden M."/>
            <person name="Gevers D."/>
            <person name="Pudlo N."/>
            <person name="Martens E."/>
            <person name="Allen-Vercoe E."/>
            <person name="Young S.K."/>
            <person name="Zeng Q."/>
            <person name="Gargeya S."/>
            <person name="Fitzgerald M."/>
            <person name="Haas B."/>
            <person name="Abouelleil A."/>
            <person name="Alvarado L."/>
            <person name="Arachchi H.M."/>
            <person name="Berlin A."/>
            <person name="Brown A."/>
            <person name="Chapman S.B."/>
            <person name="Chen Z."/>
            <person name="Dunbar C."/>
            <person name="Freedman E."/>
            <person name="Gearin G."/>
            <person name="Gellesch M."/>
            <person name="Goldberg J."/>
            <person name="Griggs A."/>
            <person name="Gujja S."/>
            <person name="Heiman D."/>
            <person name="Howarth C."/>
            <person name="Larson L."/>
            <person name="Lui A."/>
            <person name="MacDonald P.J.P."/>
            <person name="Mehta T."/>
            <person name="Montmayeur A."/>
            <person name="Murphy C."/>
            <person name="Neiman D."/>
            <person name="Pearson M."/>
            <person name="Priest M."/>
            <person name="Roberts A."/>
            <person name="Saif S."/>
            <person name="Shea T."/>
            <person name="Shenoy N."/>
            <person name="Sisk P."/>
            <person name="Stolte C."/>
            <person name="Sykes S."/>
            <person name="Yandava C."/>
            <person name="Wortman J."/>
            <person name="Nusbaum C."/>
            <person name="Birren B."/>
        </authorList>
    </citation>
    <scope>NUCLEOTIDE SEQUENCE [LARGE SCALE GENOMIC DNA]</scope>
    <source>
        <strain evidence="25 26">ATCC BAA-286</strain>
    </source>
</reference>
<evidence type="ECO:0000256" key="12">
    <source>
        <dbReference type="ARBA" id="ARBA00022840"/>
    </source>
</evidence>
<dbReference type="InterPro" id="IPR036615">
    <property type="entry name" value="Mur_ligase_C_dom_sf"/>
</dbReference>
<dbReference type="Pfam" id="PF08245">
    <property type="entry name" value="Mur_ligase_M"/>
    <property type="match status" value="1"/>
</dbReference>
<sequence>MTYQETIEYLYNQLPVYQKIGGSAYKEGLDNSLALDTYFAHPHTKYKTIHIAGTNGKGSTSHLLAAILQEAGYKVGLYTSPHLVDFRERIRVNGEKISQQYVVDFVDKHREYFEPIEPSFFELTMMMSFLYFADMHVDVAIIEVGLGGRLDSTNIITPDLSVITNISFDHMQFLGNTLEKIATEKAGIIKKNIPVIIGEAEGEVKNVFTDTAERVGAPILFAEDEHIIQSSLKTASGWLFDTKYYLHLKGELSGYAQIKNAATVLCAVKELQKIGYTIPSKAVYNGFAYVTKLTGLMGRWQILQELHPKIVCDTGHNVAGIKYIADQLANEKYDTLHIVLGMVNDKDIASVLELLPRKAIYYFTKASVPRAMNERELQMMAQKKGLMGYSYPTVAEAVRAAKDWAASNDFVFIGGSNFVVADALNAFGYK</sequence>
<keyword evidence="11 22" id="KW-0547">Nucleotide-binding</keyword>
<keyword evidence="9 22" id="KW-0436">Ligase</keyword>
<evidence type="ECO:0000256" key="7">
    <source>
        <dbReference type="ARBA" id="ARBA00013025"/>
    </source>
</evidence>
<accession>F5J401</accession>
<evidence type="ECO:0000259" key="23">
    <source>
        <dbReference type="Pfam" id="PF02875"/>
    </source>
</evidence>
<dbReference type="InterPro" id="IPR004101">
    <property type="entry name" value="Mur_ligase_C"/>
</dbReference>
<evidence type="ECO:0000256" key="20">
    <source>
        <dbReference type="ARBA" id="ARBA00049035"/>
    </source>
</evidence>
<dbReference type="SUPFAM" id="SSF53244">
    <property type="entry name" value="MurD-like peptide ligases, peptide-binding domain"/>
    <property type="match status" value="1"/>
</dbReference>
<protein>
    <recommendedName>
        <fullName evidence="8">Dihydrofolate synthase/folylpolyglutamate synthase</fullName>
        <ecNumber evidence="6">6.3.2.12</ecNumber>
        <ecNumber evidence="7">6.3.2.17</ecNumber>
    </recommendedName>
    <alternativeName>
        <fullName evidence="17">Folylpoly-gamma-glutamate synthetase-dihydrofolate synthetase</fullName>
    </alternativeName>
    <alternativeName>
        <fullName evidence="15">Folylpolyglutamate synthetase</fullName>
    </alternativeName>
    <alternativeName>
        <fullName evidence="16">Tetrahydrofolylpolyglutamate synthase</fullName>
    </alternativeName>
</protein>
<dbReference type="GO" id="GO:0046656">
    <property type="term" value="P:folic acid biosynthetic process"/>
    <property type="evidence" value="ECO:0007669"/>
    <property type="project" value="UniProtKB-KW"/>
</dbReference>
<dbReference type="InterPro" id="IPR036565">
    <property type="entry name" value="Mur-like_cat_sf"/>
</dbReference>
<comment type="catalytic activity">
    <reaction evidence="19">
        <text>10-formyltetrahydrofolyl-(gamma-L-Glu)(n) + L-glutamate + ATP = 10-formyltetrahydrofolyl-(gamma-L-Glu)(n+1) + ADP + phosphate + H(+)</text>
        <dbReference type="Rhea" id="RHEA:51904"/>
        <dbReference type="Rhea" id="RHEA-COMP:13088"/>
        <dbReference type="Rhea" id="RHEA-COMP:14300"/>
        <dbReference type="ChEBI" id="CHEBI:15378"/>
        <dbReference type="ChEBI" id="CHEBI:29985"/>
        <dbReference type="ChEBI" id="CHEBI:30616"/>
        <dbReference type="ChEBI" id="CHEBI:43474"/>
        <dbReference type="ChEBI" id="CHEBI:134413"/>
        <dbReference type="ChEBI" id="CHEBI:456216"/>
        <dbReference type="EC" id="6.3.2.17"/>
    </reaction>
</comment>
<dbReference type="eggNOG" id="COG0285">
    <property type="taxonomic scope" value="Bacteria"/>
</dbReference>
<feature type="domain" description="Mur ligase central" evidence="24">
    <location>
        <begin position="51"/>
        <end position="267"/>
    </location>
</feature>
<dbReference type="InterPro" id="IPR001645">
    <property type="entry name" value="Folylpolyglutamate_synth"/>
</dbReference>
<evidence type="ECO:0000256" key="1">
    <source>
        <dbReference type="ARBA" id="ARBA00001946"/>
    </source>
</evidence>
<dbReference type="Proteomes" id="UP000004913">
    <property type="component" value="Unassembled WGS sequence"/>
</dbReference>
<comment type="pathway">
    <text evidence="4">Cofactor biosynthesis; tetrahydrofolylpolyglutamate biosynthesis.</text>
</comment>
<dbReference type="PROSITE" id="PS01012">
    <property type="entry name" value="FOLYLPOLYGLU_SYNT_2"/>
    <property type="match status" value="1"/>
</dbReference>
<evidence type="ECO:0000256" key="5">
    <source>
        <dbReference type="ARBA" id="ARBA00008276"/>
    </source>
</evidence>
<feature type="domain" description="Mur ligase C-terminal" evidence="23">
    <location>
        <begin position="298"/>
        <end position="416"/>
    </location>
</feature>
<dbReference type="GO" id="GO:0046872">
    <property type="term" value="F:metal ion binding"/>
    <property type="evidence" value="ECO:0007669"/>
    <property type="project" value="UniProtKB-KW"/>
</dbReference>
<gene>
    <name evidence="25" type="ORF">HMPREF9455_04068</name>
</gene>
<comment type="pathway">
    <text evidence="3">Cofactor biosynthesis; tetrahydrofolate biosynthesis; 7,8-dihydrofolate from 2-amino-4-hydroxy-6-hydroxymethyl-7,8-dihydropteridine diphosphate and 4-aminobenzoate: step 2/2.</text>
</comment>
<evidence type="ECO:0000256" key="19">
    <source>
        <dbReference type="ARBA" id="ARBA00047808"/>
    </source>
</evidence>
<keyword evidence="13" id="KW-0460">Magnesium</keyword>
<comment type="caution">
    <text evidence="25">The sequence shown here is derived from an EMBL/GenBank/DDBJ whole genome shotgun (WGS) entry which is preliminary data.</text>
</comment>
<evidence type="ECO:0000256" key="4">
    <source>
        <dbReference type="ARBA" id="ARBA00005150"/>
    </source>
</evidence>
<dbReference type="STRING" id="742766.HMPREF9455_04068"/>
<keyword evidence="14" id="KW-0289">Folate biosynthesis</keyword>
<comment type="function">
    <text evidence="2">Functions in two distinct reactions of the de novo folate biosynthetic pathway. Catalyzes the addition of a glutamate residue to dihydropteroate (7,8-dihydropteroate or H2Pte) to form dihydrofolate (7,8-dihydrofolate monoglutamate or H2Pte-Glu). Also catalyzes successive additions of L-glutamate to tetrahydrofolate or 10-formyltetrahydrofolate or 5,10-methylenetetrahydrofolate, leading to folylpolyglutamate derivatives.</text>
</comment>
<dbReference type="PANTHER" id="PTHR11136:SF0">
    <property type="entry name" value="DIHYDROFOLATE SYNTHETASE-RELATED"/>
    <property type="match status" value="1"/>
</dbReference>
<keyword evidence="12 22" id="KW-0067">ATP-binding</keyword>
<dbReference type="PANTHER" id="PTHR11136">
    <property type="entry name" value="FOLYLPOLYGLUTAMATE SYNTHASE-RELATED"/>
    <property type="match status" value="1"/>
</dbReference>
<evidence type="ECO:0000256" key="8">
    <source>
        <dbReference type="ARBA" id="ARBA00019357"/>
    </source>
</evidence>
<evidence type="ECO:0000256" key="22">
    <source>
        <dbReference type="PIRNR" id="PIRNR001563"/>
    </source>
</evidence>
<evidence type="ECO:0000259" key="24">
    <source>
        <dbReference type="Pfam" id="PF08245"/>
    </source>
</evidence>